<dbReference type="GO" id="GO:0005524">
    <property type="term" value="F:ATP binding"/>
    <property type="evidence" value="ECO:0007669"/>
    <property type="project" value="UniProtKB-UniRule"/>
</dbReference>
<dbReference type="Pfam" id="PF00152">
    <property type="entry name" value="tRNA-synt_2"/>
    <property type="match status" value="1"/>
</dbReference>
<evidence type="ECO:0000313" key="10">
    <source>
        <dbReference type="EMBL" id="MCS3904164.1"/>
    </source>
</evidence>
<keyword evidence="2 8" id="KW-0963">Cytoplasm</keyword>
<feature type="binding site" evidence="8">
    <location>
        <begin position="536"/>
        <end position="539"/>
    </location>
    <ligand>
        <name>ATP</name>
        <dbReference type="ChEBI" id="CHEBI:30616"/>
    </ligand>
</feature>
<dbReference type="SUPFAM" id="SSF55681">
    <property type="entry name" value="Class II aaRS and biotin synthetases"/>
    <property type="match status" value="1"/>
</dbReference>
<dbReference type="PANTHER" id="PTHR22594">
    <property type="entry name" value="ASPARTYL/LYSYL-TRNA SYNTHETASE"/>
    <property type="match status" value="1"/>
</dbReference>
<comment type="subcellular location">
    <subcellularLocation>
        <location evidence="8">Cytoplasm</location>
    </subcellularLocation>
</comment>
<evidence type="ECO:0000256" key="2">
    <source>
        <dbReference type="ARBA" id="ARBA00022490"/>
    </source>
</evidence>
<dbReference type="EC" id="6.1.1.23" evidence="8"/>
<protein>
    <recommendedName>
        <fullName evidence="8">Aspartate--tRNA(Asp/Asn) ligase</fullName>
        <ecNumber evidence="8">6.1.1.23</ecNumber>
    </recommendedName>
    <alternativeName>
        <fullName evidence="8">Aspartyl-tRNA synthetase</fullName>
        <shortName evidence="8">AspRS</shortName>
    </alternativeName>
    <alternativeName>
        <fullName evidence="8">Non-discriminating aspartyl-tRNA synthetase</fullName>
        <shortName evidence="8">ND-AspRS</shortName>
    </alternativeName>
</protein>
<comment type="catalytic activity">
    <reaction evidence="8">
        <text>tRNA(Asx) + L-aspartate + ATP = L-aspartyl-tRNA(Asx) + AMP + diphosphate</text>
        <dbReference type="Rhea" id="RHEA:18349"/>
        <dbReference type="Rhea" id="RHEA-COMP:9710"/>
        <dbReference type="Rhea" id="RHEA-COMP:9711"/>
        <dbReference type="ChEBI" id="CHEBI:29991"/>
        <dbReference type="ChEBI" id="CHEBI:30616"/>
        <dbReference type="ChEBI" id="CHEBI:33019"/>
        <dbReference type="ChEBI" id="CHEBI:78442"/>
        <dbReference type="ChEBI" id="CHEBI:78516"/>
        <dbReference type="ChEBI" id="CHEBI:456215"/>
        <dbReference type="EC" id="6.1.1.23"/>
    </reaction>
</comment>
<dbReference type="GO" id="GO:0050560">
    <property type="term" value="F:aspartate-tRNA(Asn) ligase activity"/>
    <property type="evidence" value="ECO:0007669"/>
    <property type="project" value="UniProtKB-EC"/>
</dbReference>
<dbReference type="CDD" id="cd04317">
    <property type="entry name" value="EcAspRS_like_N"/>
    <property type="match status" value="1"/>
</dbReference>
<evidence type="ECO:0000256" key="5">
    <source>
        <dbReference type="ARBA" id="ARBA00022840"/>
    </source>
</evidence>
<feature type="binding site" evidence="8">
    <location>
        <position position="484"/>
    </location>
    <ligand>
        <name>ATP</name>
        <dbReference type="ChEBI" id="CHEBI:30616"/>
    </ligand>
</feature>
<dbReference type="PANTHER" id="PTHR22594:SF5">
    <property type="entry name" value="ASPARTATE--TRNA LIGASE, MITOCHONDRIAL"/>
    <property type="match status" value="1"/>
</dbReference>
<dbReference type="AlphaFoldDB" id="A0AAE3L1J7"/>
<comment type="caution">
    <text evidence="10">The sequence shown here is derived from an EMBL/GenBank/DDBJ whole genome shotgun (WGS) entry which is preliminary data.</text>
</comment>
<feature type="site" description="Important for tRNA non-discrimination" evidence="8">
    <location>
        <position position="30"/>
    </location>
</feature>
<dbReference type="HAMAP" id="MF_00044">
    <property type="entry name" value="Asp_tRNA_synth_type1"/>
    <property type="match status" value="1"/>
</dbReference>
<keyword evidence="6 8" id="KW-0648">Protein biosynthesis</keyword>
<feature type="region of interest" description="Aspartate" evidence="8">
    <location>
        <begin position="196"/>
        <end position="199"/>
    </location>
</feature>
<proteinExistence type="inferred from homology"/>
<evidence type="ECO:0000256" key="1">
    <source>
        <dbReference type="ARBA" id="ARBA00006303"/>
    </source>
</evidence>
<dbReference type="Gene3D" id="2.40.50.140">
    <property type="entry name" value="Nucleic acid-binding proteins"/>
    <property type="match status" value="1"/>
</dbReference>
<feature type="site" description="Important for tRNA non-discrimination" evidence="8">
    <location>
        <position position="81"/>
    </location>
</feature>
<dbReference type="SUPFAM" id="SSF55261">
    <property type="entry name" value="GAD domain-like"/>
    <property type="match status" value="1"/>
</dbReference>
<dbReference type="PRINTS" id="PR01042">
    <property type="entry name" value="TRNASYNTHASP"/>
</dbReference>
<dbReference type="EMBL" id="JANUCT010000017">
    <property type="protein sequence ID" value="MCS3904164.1"/>
    <property type="molecule type" value="Genomic_DNA"/>
</dbReference>
<gene>
    <name evidence="8" type="primary">aspS</name>
    <name evidence="10" type="ORF">J2T55_002199</name>
</gene>
<evidence type="ECO:0000256" key="8">
    <source>
        <dbReference type="HAMAP-Rule" id="MF_00044"/>
    </source>
</evidence>
<comment type="subunit">
    <text evidence="8">Homodimer.</text>
</comment>
<keyword evidence="11" id="KW-1185">Reference proteome</keyword>
<evidence type="ECO:0000256" key="7">
    <source>
        <dbReference type="ARBA" id="ARBA00023146"/>
    </source>
</evidence>
<name>A0AAE3L1J7_9GAMM</name>
<dbReference type="InterPro" id="IPR012340">
    <property type="entry name" value="NA-bd_OB-fold"/>
</dbReference>
<dbReference type="Pfam" id="PF01336">
    <property type="entry name" value="tRNA_anti-codon"/>
    <property type="match status" value="1"/>
</dbReference>
<comment type="function">
    <text evidence="8">Aspartyl-tRNA synthetase with relaxed tRNA specificity since it is able to aspartylate not only its cognate tRNA(Asp) but also tRNA(Asn). Reaction proceeds in two steps: L-aspartate is first activated by ATP to form Asp-AMP and then transferred to the acceptor end of tRNA(Asp/Asn).</text>
</comment>
<dbReference type="Gene3D" id="3.30.930.10">
    <property type="entry name" value="Bira Bifunctional Protein, Domain 2"/>
    <property type="match status" value="1"/>
</dbReference>
<dbReference type="InterPro" id="IPR006195">
    <property type="entry name" value="aa-tRNA-synth_II"/>
</dbReference>
<dbReference type="InterPro" id="IPR029351">
    <property type="entry name" value="GAD_dom"/>
</dbReference>
<feature type="binding site" evidence="8">
    <location>
        <begin position="218"/>
        <end position="220"/>
    </location>
    <ligand>
        <name>ATP</name>
        <dbReference type="ChEBI" id="CHEBI:30616"/>
    </ligand>
</feature>
<feature type="binding site" evidence="8">
    <location>
        <position position="172"/>
    </location>
    <ligand>
        <name>L-aspartate</name>
        <dbReference type="ChEBI" id="CHEBI:29991"/>
    </ligand>
</feature>
<dbReference type="GO" id="GO:0005737">
    <property type="term" value="C:cytoplasm"/>
    <property type="evidence" value="ECO:0007669"/>
    <property type="project" value="UniProtKB-SubCell"/>
</dbReference>
<sequence>MRTHYCGELNAGHIDQEVTLCGWVQRRRDHGGVIFIDLRDHTGVSQVVFDPDREDSFNVADSVRNEFVLKIHGRVRARPEGTVNPDLPTGEVEVLGYDIEILNRAKTPPFQLDDDHIHEDVRLKYRYVDLRRPEMQRTLRLRASVLKALRSYLDDHHFAEVETPILTRATPEGARDYLVPSRVHQGEFFALPQSPQLFKQLLMMGGMDRYYQIARCFRDEDLRADRQPEFTQLDIETSFMDEDGITAIMEDMIRQLFKTVLDVDLPDPFPRMAYDEAMTVYGSDRPDLRNPLKLIEVGDLMANVEFKVFAEPARNDDSRIAALRLPNGAELTRKEIDDYTSFVGRYGAKGLAYIKVTEKAKGKDGLQSPILKFLPDDVVEAILERTAAADGDLVFFGADKTKVVNDALGALRQKLAVDRGLLEGEWAPLWIIDFPLFEYDDKEKRWYAVNHPFTAPRSDDPQAIKADPGAQLARAYDMVLNGNEIGGGSVRIHNPDMQFAALDVLDIDEQGARDKFGFLIDALQYGAPPHGGIAFGIDRLVTIMANKDSIREVIAFPKTQTASCLLTEAPSTADPKQLQELGVRLAKPAAKSE</sequence>
<evidence type="ECO:0000256" key="6">
    <source>
        <dbReference type="ARBA" id="ARBA00022917"/>
    </source>
</evidence>
<keyword evidence="4 8" id="KW-0547">Nucleotide-binding</keyword>
<accession>A0AAE3L1J7</accession>
<dbReference type="CDD" id="cd00777">
    <property type="entry name" value="AspRS_core"/>
    <property type="match status" value="1"/>
</dbReference>
<dbReference type="GO" id="GO:0003676">
    <property type="term" value="F:nucleic acid binding"/>
    <property type="evidence" value="ECO:0007669"/>
    <property type="project" value="InterPro"/>
</dbReference>
<dbReference type="PROSITE" id="PS50862">
    <property type="entry name" value="AA_TRNA_LIGASE_II"/>
    <property type="match status" value="1"/>
</dbReference>
<dbReference type="NCBIfam" id="NF001750">
    <property type="entry name" value="PRK00476.1"/>
    <property type="match status" value="1"/>
</dbReference>
<dbReference type="InterPro" id="IPR045864">
    <property type="entry name" value="aa-tRNA-synth_II/BPL/LPL"/>
</dbReference>
<dbReference type="InterPro" id="IPR004115">
    <property type="entry name" value="GAD-like_sf"/>
</dbReference>
<organism evidence="10 11">
    <name type="scientific">Methylohalomonas lacus</name>
    <dbReference type="NCBI Taxonomy" id="398773"/>
    <lineage>
        <taxon>Bacteria</taxon>
        <taxon>Pseudomonadati</taxon>
        <taxon>Pseudomonadota</taxon>
        <taxon>Gammaproteobacteria</taxon>
        <taxon>Methylohalomonadales</taxon>
        <taxon>Methylohalomonadaceae</taxon>
        <taxon>Methylohalomonas</taxon>
    </lineage>
</organism>
<evidence type="ECO:0000313" key="11">
    <source>
        <dbReference type="Proteomes" id="UP001204445"/>
    </source>
</evidence>
<feature type="binding site" evidence="8">
    <location>
        <position position="218"/>
    </location>
    <ligand>
        <name>L-aspartate</name>
        <dbReference type="ChEBI" id="CHEBI:29991"/>
    </ligand>
</feature>
<dbReference type="InterPro" id="IPR047089">
    <property type="entry name" value="Asp-tRNA-ligase_1_N"/>
</dbReference>
<dbReference type="Proteomes" id="UP001204445">
    <property type="component" value="Unassembled WGS sequence"/>
</dbReference>
<dbReference type="RefSeq" id="WP_259056553.1">
    <property type="nucleotide sequence ID" value="NZ_JANUCT010000017.1"/>
</dbReference>
<dbReference type="GO" id="GO:0004815">
    <property type="term" value="F:aspartate-tRNA ligase activity"/>
    <property type="evidence" value="ECO:0007669"/>
    <property type="project" value="UniProtKB-UniRule"/>
</dbReference>
<feature type="binding site" evidence="8">
    <location>
        <position position="227"/>
    </location>
    <ligand>
        <name>ATP</name>
        <dbReference type="ChEBI" id="CHEBI:30616"/>
    </ligand>
</feature>
<dbReference type="NCBIfam" id="TIGR00459">
    <property type="entry name" value="aspS_bact"/>
    <property type="match status" value="1"/>
</dbReference>
<reference evidence="10" key="1">
    <citation type="submission" date="2022-08" db="EMBL/GenBank/DDBJ databases">
        <title>Genomic Encyclopedia of Type Strains, Phase III (KMG-III): the genomes of soil and plant-associated and newly described type strains.</title>
        <authorList>
            <person name="Whitman W."/>
        </authorList>
    </citation>
    <scope>NUCLEOTIDE SEQUENCE</scope>
    <source>
        <strain evidence="10">HMT 1</strain>
    </source>
</reference>
<keyword evidence="7 8" id="KW-0030">Aminoacyl-tRNA synthetase</keyword>
<dbReference type="InterPro" id="IPR004524">
    <property type="entry name" value="Asp-tRNA-ligase_1"/>
</dbReference>
<dbReference type="GO" id="GO:0006422">
    <property type="term" value="P:aspartyl-tRNA aminoacylation"/>
    <property type="evidence" value="ECO:0007669"/>
    <property type="project" value="UniProtKB-UniRule"/>
</dbReference>
<dbReference type="InterPro" id="IPR004365">
    <property type="entry name" value="NA-bd_OB_tRNA"/>
</dbReference>
<evidence type="ECO:0000259" key="9">
    <source>
        <dbReference type="PROSITE" id="PS50862"/>
    </source>
</evidence>
<keyword evidence="3 8" id="KW-0436">Ligase</keyword>
<comment type="caution">
    <text evidence="8">Lacks conserved residue(s) required for the propagation of feature annotation.</text>
</comment>
<dbReference type="InterPro" id="IPR002312">
    <property type="entry name" value="Asp/Asn-tRNA-synth_IIb"/>
</dbReference>
<evidence type="ECO:0000256" key="4">
    <source>
        <dbReference type="ARBA" id="ARBA00022741"/>
    </source>
</evidence>
<evidence type="ECO:0000256" key="3">
    <source>
        <dbReference type="ARBA" id="ARBA00022598"/>
    </source>
</evidence>
<comment type="similarity">
    <text evidence="1 8">Belongs to the class-II aminoacyl-tRNA synthetase family. Type 1 subfamily.</text>
</comment>
<dbReference type="Pfam" id="PF02938">
    <property type="entry name" value="GAD"/>
    <property type="match status" value="1"/>
</dbReference>
<dbReference type="InterPro" id="IPR047090">
    <property type="entry name" value="AspRS_core"/>
</dbReference>
<dbReference type="SUPFAM" id="SSF50249">
    <property type="entry name" value="Nucleic acid-binding proteins"/>
    <property type="match status" value="1"/>
</dbReference>
<dbReference type="InterPro" id="IPR004364">
    <property type="entry name" value="Aa-tRNA-synt_II"/>
</dbReference>
<feature type="binding site" evidence="8">
    <location>
        <position position="491"/>
    </location>
    <ligand>
        <name>L-aspartate</name>
        <dbReference type="ChEBI" id="CHEBI:29991"/>
    </ligand>
</feature>
<dbReference type="Gene3D" id="3.30.1360.30">
    <property type="entry name" value="GAD-like domain"/>
    <property type="match status" value="1"/>
</dbReference>
<keyword evidence="5 8" id="KW-0067">ATP-binding</keyword>
<feature type="domain" description="Aminoacyl-transfer RNA synthetases class-II family profile" evidence="9">
    <location>
        <begin position="139"/>
        <end position="557"/>
    </location>
</feature>